<dbReference type="VEuPathDB" id="FungiDB:JI435_419660"/>
<reference evidence="2" key="1">
    <citation type="journal article" date="2021" name="BMC Genomics">
        <title>Chromosome-level genome assembly and manually-curated proteome of model necrotroph Parastagonospora nodorum Sn15 reveals a genome-wide trove of candidate effector homologs, and redundancy of virulence-related functions within an accessory chromosome.</title>
        <authorList>
            <person name="Bertazzoni S."/>
            <person name="Jones D.A.B."/>
            <person name="Phan H.T."/>
            <person name="Tan K.-C."/>
            <person name="Hane J.K."/>
        </authorList>
    </citation>
    <scope>NUCLEOTIDE SEQUENCE [LARGE SCALE GENOMIC DNA]</scope>
    <source>
        <strain evidence="2">SN15 / ATCC MYA-4574 / FGSC 10173)</strain>
    </source>
</reference>
<proteinExistence type="predicted"/>
<dbReference type="AlphaFoldDB" id="A0A7U2I4X1"/>
<gene>
    <name evidence="1" type="ORF">JI435_419660</name>
</gene>
<keyword evidence="2" id="KW-1185">Reference proteome</keyword>
<evidence type="ECO:0000313" key="2">
    <source>
        <dbReference type="Proteomes" id="UP000663193"/>
    </source>
</evidence>
<protein>
    <submittedName>
        <fullName evidence="1">Uncharacterized protein</fullName>
    </submittedName>
</protein>
<dbReference type="EMBL" id="CP069037">
    <property type="protein sequence ID" value="QRD03516.1"/>
    <property type="molecule type" value="Genomic_DNA"/>
</dbReference>
<sequence length="53" mass="6306">MRLVCDAKVVDMEYWWSFDVSGVRKQSIHCVRDHSLSLKYDQVEERFRVITGS</sequence>
<evidence type="ECO:0000313" key="1">
    <source>
        <dbReference type="EMBL" id="QRD03516.1"/>
    </source>
</evidence>
<dbReference type="Proteomes" id="UP000663193">
    <property type="component" value="Chromosome 15"/>
</dbReference>
<organism evidence="1 2">
    <name type="scientific">Phaeosphaeria nodorum (strain SN15 / ATCC MYA-4574 / FGSC 10173)</name>
    <name type="common">Glume blotch fungus</name>
    <name type="synonym">Parastagonospora nodorum</name>
    <dbReference type="NCBI Taxonomy" id="321614"/>
    <lineage>
        <taxon>Eukaryota</taxon>
        <taxon>Fungi</taxon>
        <taxon>Dikarya</taxon>
        <taxon>Ascomycota</taxon>
        <taxon>Pezizomycotina</taxon>
        <taxon>Dothideomycetes</taxon>
        <taxon>Pleosporomycetidae</taxon>
        <taxon>Pleosporales</taxon>
        <taxon>Pleosporineae</taxon>
        <taxon>Phaeosphaeriaceae</taxon>
        <taxon>Parastagonospora</taxon>
    </lineage>
</organism>
<name>A0A7U2I4X1_PHANO</name>
<accession>A0A7U2I4X1</accession>